<proteinExistence type="predicted"/>
<gene>
    <name evidence="3" type="ORF">COM45_04810</name>
</gene>
<name>A0A2A4AKW1_9CORY</name>
<keyword evidence="1" id="KW-0175">Coiled coil</keyword>
<feature type="region of interest" description="Disordered" evidence="2">
    <location>
        <begin position="94"/>
        <end position="179"/>
    </location>
</feature>
<reference evidence="3 4" key="1">
    <citation type="submission" date="2017-09" db="EMBL/GenBank/DDBJ databases">
        <title>Draft Genome Sequence of Corynebacterium accolens AH4003.</title>
        <authorList>
            <person name="Chen Y."/>
            <person name="Oosthuysen W.F."/>
            <person name="Kelley S."/>
            <person name="Horswill A."/>
        </authorList>
    </citation>
    <scope>NUCLEOTIDE SEQUENCE [LARGE SCALE GENOMIC DNA]</scope>
    <source>
        <strain evidence="3 4">AH4003</strain>
    </source>
</reference>
<dbReference type="AlphaFoldDB" id="A0A2A4AKW1"/>
<feature type="compositionally biased region" description="Basic and acidic residues" evidence="2">
    <location>
        <begin position="94"/>
        <end position="109"/>
    </location>
</feature>
<protein>
    <submittedName>
        <fullName evidence="3">Uncharacterized protein</fullName>
    </submittedName>
</protein>
<dbReference type="Proteomes" id="UP000218690">
    <property type="component" value="Unassembled WGS sequence"/>
</dbReference>
<feature type="coiled-coil region" evidence="1">
    <location>
        <begin position="215"/>
        <end position="242"/>
    </location>
</feature>
<sequence>MPHDPRVYAVITHDFADSPKLQVVSVEARWALLEMILYSCRMQTDGVLSKRLAAAKWPLDVCLELASNDDEKPSLVETENEWIIHDFLEHQTSKAEIEARRKQKQEAGRKGGLARGAAKTRTASRSQARAKARAKAGAKQTLKQNGSKPKAEIRNKKGGGGRENSAANAPENSAETTPIPSSLDELAAAHAARTRCPKHQHIPAGEWADEPCRECQKLREGSEAQEARAAEAEKEARRAAIDACTQCDDLGYVKVANGTVAKCTHQPMKGPF</sequence>
<evidence type="ECO:0000313" key="4">
    <source>
        <dbReference type="Proteomes" id="UP000218690"/>
    </source>
</evidence>
<accession>A0A2A4AKW1</accession>
<comment type="caution">
    <text evidence="3">The sequence shown here is derived from an EMBL/GenBank/DDBJ whole genome shotgun (WGS) entry which is preliminary data.</text>
</comment>
<dbReference type="EMBL" id="NWBP01000016">
    <property type="protein sequence ID" value="PCC83119.1"/>
    <property type="molecule type" value="Genomic_DNA"/>
</dbReference>
<feature type="compositionally biased region" description="Low complexity" evidence="2">
    <location>
        <begin position="115"/>
        <end position="127"/>
    </location>
</feature>
<organism evidence="3 4">
    <name type="scientific">Corynebacterium accolens</name>
    <dbReference type="NCBI Taxonomy" id="38284"/>
    <lineage>
        <taxon>Bacteria</taxon>
        <taxon>Bacillati</taxon>
        <taxon>Actinomycetota</taxon>
        <taxon>Actinomycetes</taxon>
        <taxon>Mycobacteriales</taxon>
        <taxon>Corynebacteriaceae</taxon>
        <taxon>Corynebacterium</taxon>
    </lineage>
</organism>
<evidence type="ECO:0000256" key="1">
    <source>
        <dbReference type="SAM" id="Coils"/>
    </source>
</evidence>
<evidence type="ECO:0000256" key="2">
    <source>
        <dbReference type="SAM" id="MobiDB-lite"/>
    </source>
</evidence>
<feature type="compositionally biased region" description="Low complexity" evidence="2">
    <location>
        <begin position="163"/>
        <end position="175"/>
    </location>
</feature>
<evidence type="ECO:0000313" key="3">
    <source>
        <dbReference type="EMBL" id="PCC83119.1"/>
    </source>
</evidence>